<evidence type="ECO:0000256" key="1">
    <source>
        <dbReference type="SAM" id="SignalP"/>
    </source>
</evidence>
<evidence type="ECO:0000313" key="3">
    <source>
        <dbReference type="Proteomes" id="UP000001203"/>
    </source>
</evidence>
<feature type="signal peptide" evidence="1">
    <location>
        <begin position="1"/>
        <end position="29"/>
    </location>
</feature>
<proteinExistence type="predicted"/>
<organism evidence="2 3">
    <name type="scientific">Crocosphaera subtropica (strain ATCC 51142 / BH68)</name>
    <name type="common">Cyanothece sp. (strain ATCC 51142)</name>
    <dbReference type="NCBI Taxonomy" id="43989"/>
    <lineage>
        <taxon>Bacteria</taxon>
        <taxon>Bacillati</taxon>
        <taxon>Cyanobacteriota</taxon>
        <taxon>Cyanophyceae</taxon>
        <taxon>Oscillatoriophycideae</taxon>
        <taxon>Chroococcales</taxon>
        <taxon>Aphanothecaceae</taxon>
        <taxon>Crocosphaera</taxon>
        <taxon>Crocosphaera subtropica</taxon>
    </lineage>
</organism>
<protein>
    <submittedName>
        <fullName evidence="2">Uncharacterized protein</fullName>
    </submittedName>
</protein>
<dbReference type="AlphaFoldDB" id="B1WVL9"/>
<sequence>MILKSLLCSTLSSMAIITSLGIFPLNVNAQTNSQANCVQEPQSYISPELLATMAYRESFKKEGIPGYGVLETEFSAGNITAKDIVQAAIKACVLSNEYGIASHENYVDDVKSQLQSMIQADNSR</sequence>
<keyword evidence="3" id="KW-1185">Reference proteome</keyword>
<gene>
    <name evidence="2" type="ordered locus">cce_1256</name>
</gene>
<dbReference type="EMBL" id="CP000806">
    <property type="protein sequence ID" value="ACB50606.1"/>
    <property type="molecule type" value="Genomic_DNA"/>
</dbReference>
<dbReference type="eggNOG" id="ENOG5030Q8G">
    <property type="taxonomic scope" value="Bacteria"/>
</dbReference>
<dbReference type="HOGENOM" id="CLU_138498_1_0_3"/>
<reference evidence="2 3" key="1">
    <citation type="journal article" date="2008" name="Proc. Natl. Acad. Sci. U.S.A.">
        <title>The genome of Cyanothece 51142, a unicellular diazotrophic cyanobacterium important in the marine nitrogen cycle.</title>
        <authorList>
            <person name="Welsh E.A."/>
            <person name="Liberton M."/>
            <person name="Stoeckel J."/>
            <person name="Loh T."/>
            <person name="Elvitigala T."/>
            <person name="Wang C."/>
            <person name="Wollam A."/>
            <person name="Fulton R.S."/>
            <person name="Clifton S.W."/>
            <person name="Jacobs J.M."/>
            <person name="Aurora R."/>
            <person name="Ghosh B.K."/>
            <person name="Sherman L.A."/>
            <person name="Smith R.D."/>
            <person name="Wilson R.K."/>
            <person name="Pakrasi H.B."/>
        </authorList>
    </citation>
    <scope>NUCLEOTIDE SEQUENCE [LARGE SCALE GENOMIC DNA]</scope>
    <source>
        <strain evidence="3">ATCC 51142 / BH68</strain>
    </source>
</reference>
<dbReference type="KEGG" id="cyt:cce_1256"/>
<accession>B1WVL9</accession>
<feature type="chain" id="PRO_5002772109" evidence="1">
    <location>
        <begin position="30"/>
        <end position="124"/>
    </location>
</feature>
<dbReference type="Proteomes" id="UP000001203">
    <property type="component" value="Chromosome circular"/>
</dbReference>
<name>B1WVL9_CROS5</name>
<keyword evidence="1" id="KW-0732">Signal</keyword>
<dbReference type="RefSeq" id="WP_009544081.1">
    <property type="nucleotide sequence ID" value="NC_010546.1"/>
</dbReference>
<dbReference type="OrthoDB" id="514474at2"/>
<evidence type="ECO:0000313" key="2">
    <source>
        <dbReference type="EMBL" id="ACB50606.1"/>
    </source>
</evidence>